<evidence type="ECO:0000313" key="6">
    <source>
        <dbReference type="Proteomes" id="UP000078113"/>
    </source>
</evidence>
<dbReference type="Pfam" id="PF00010">
    <property type="entry name" value="HLH"/>
    <property type="match status" value="1"/>
</dbReference>
<dbReference type="InterPro" id="IPR011598">
    <property type="entry name" value="bHLH_dom"/>
</dbReference>
<dbReference type="AlphaFoldDB" id="A0A8X7N9I6"/>
<evidence type="ECO:0000313" key="5">
    <source>
        <dbReference type="EMBL" id="KAE8269746.1"/>
    </source>
</evidence>
<feature type="compositionally biased region" description="Polar residues" evidence="3">
    <location>
        <begin position="100"/>
        <end position="113"/>
    </location>
</feature>
<evidence type="ECO:0000256" key="1">
    <source>
        <dbReference type="ARBA" id="ARBA00023125"/>
    </source>
</evidence>
<feature type="region of interest" description="Disordered" evidence="3">
    <location>
        <begin position="41"/>
        <end position="164"/>
    </location>
</feature>
<dbReference type="GO" id="GO:0090575">
    <property type="term" value="C:RNA polymerase II transcription regulator complex"/>
    <property type="evidence" value="ECO:0007669"/>
    <property type="project" value="TreeGrafter"/>
</dbReference>
<feature type="compositionally biased region" description="Basic and acidic residues" evidence="3">
    <location>
        <begin position="204"/>
        <end position="222"/>
    </location>
</feature>
<feature type="domain" description="BHLH" evidence="4">
    <location>
        <begin position="215"/>
        <end position="266"/>
    </location>
</feature>
<dbReference type="Proteomes" id="UP000078113">
    <property type="component" value="Unassembled WGS sequence"/>
</dbReference>
<evidence type="ECO:0000256" key="3">
    <source>
        <dbReference type="SAM" id="MobiDB-lite"/>
    </source>
</evidence>
<reference evidence="5" key="1">
    <citation type="submission" date="2016-04" db="EMBL/GenBank/DDBJ databases">
        <authorList>
            <person name="Nguyen H.D."/>
            <person name="Samba Siva P."/>
            <person name="Cullis J."/>
            <person name="Levesque C.A."/>
            <person name="Hambleton S."/>
        </authorList>
    </citation>
    <scope>NUCLEOTIDE SEQUENCE</scope>
    <source>
        <strain evidence="5">DAOMC 236422</strain>
    </source>
</reference>
<keyword evidence="1" id="KW-0238">DNA-binding</keyword>
<feature type="region of interest" description="Disordered" evidence="3">
    <location>
        <begin position="188"/>
        <end position="224"/>
    </location>
</feature>
<dbReference type="EMBL" id="LWDG02000080">
    <property type="protein sequence ID" value="KAE8269746.1"/>
    <property type="molecule type" value="Genomic_DNA"/>
</dbReference>
<feature type="compositionally biased region" description="Low complexity" evidence="3">
    <location>
        <begin position="41"/>
        <end position="54"/>
    </location>
</feature>
<dbReference type="GO" id="GO:0003700">
    <property type="term" value="F:DNA-binding transcription factor activity"/>
    <property type="evidence" value="ECO:0007669"/>
    <property type="project" value="TreeGrafter"/>
</dbReference>
<dbReference type="GO" id="GO:0045944">
    <property type="term" value="P:positive regulation of transcription by RNA polymerase II"/>
    <property type="evidence" value="ECO:0007669"/>
    <property type="project" value="TreeGrafter"/>
</dbReference>
<feature type="region of interest" description="Disordered" evidence="3">
    <location>
        <begin position="1"/>
        <end position="24"/>
    </location>
</feature>
<proteinExistence type="predicted"/>
<evidence type="ECO:0000256" key="2">
    <source>
        <dbReference type="ARBA" id="ARBA00023242"/>
    </source>
</evidence>
<feature type="compositionally biased region" description="Basic residues" evidence="3">
    <location>
        <begin position="149"/>
        <end position="159"/>
    </location>
</feature>
<dbReference type="GO" id="GO:0046983">
    <property type="term" value="F:protein dimerization activity"/>
    <property type="evidence" value="ECO:0007669"/>
    <property type="project" value="InterPro"/>
</dbReference>
<dbReference type="SUPFAM" id="SSF47459">
    <property type="entry name" value="HLH, helix-loop-helix DNA-binding domain"/>
    <property type="match status" value="1"/>
</dbReference>
<comment type="caution">
    <text evidence="5">The sequence shown here is derived from an EMBL/GenBank/DDBJ whole genome shotgun (WGS) entry which is preliminary data.</text>
</comment>
<feature type="compositionally biased region" description="Low complexity" evidence="3">
    <location>
        <begin position="288"/>
        <end position="301"/>
    </location>
</feature>
<protein>
    <recommendedName>
        <fullName evidence="4">BHLH domain-containing protein</fullName>
    </recommendedName>
</protein>
<accession>A0A8X7N9I6</accession>
<evidence type="ECO:0000259" key="4">
    <source>
        <dbReference type="PROSITE" id="PS50888"/>
    </source>
</evidence>
<feature type="compositionally biased region" description="Low complexity" evidence="3">
    <location>
        <begin position="188"/>
        <end position="202"/>
    </location>
</feature>
<gene>
    <name evidence="5" type="ORF">A4X09_0g2604</name>
</gene>
<dbReference type="InterPro" id="IPR036638">
    <property type="entry name" value="HLH_DNA-bd_sf"/>
</dbReference>
<dbReference type="PANTHER" id="PTHR10328:SF15">
    <property type="entry name" value="BHLH TRANSCRIPTION FACTOR"/>
    <property type="match status" value="1"/>
</dbReference>
<dbReference type="Gene3D" id="4.10.280.10">
    <property type="entry name" value="Helix-loop-helix DNA-binding domain"/>
    <property type="match status" value="1"/>
</dbReference>
<reference evidence="5" key="2">
    <citation type="journal article" date="2019" name="IMA Fungus">
        <title>Genome sequencing and comparison of five Tilletia species to identify candidate genes for the detection of regulated species infecting wheat.</title>
        <authorList>
            <person name="Nguyen H.D.T."/>
            <person name="Sultana T."/>
            <person name="Kesanakurti P."/>
            <person name="Hambleton S."/>
        </authorList>
    </citation>
    <scope>NUCLEOTIDE SEQUENCE</scope>
    <source>
        <strain evidence="5">DAOMC 236422</strain>
    </source>
</reference>
<feature type="compositionally biased region" description="Polar residues" evidence="3">
    <location>
        <begin position="80"/>
        <end position="91"/>
    </location>
</feature>
<keyword evidence="6" id="KW-1185">Reference proteome</keyword>
<dbReference type="PROSITE" id="PS50888">
    <property type="entry name" value="BHLH"/>
    <property type="match status" value="1"/>
</dbReference>
<dbReference type="SMART" id="SM00353">
    <property type="entry name" value="HLH"/>
    <property type="match status" value="1"/>
</dbReference>
<feature type="region of interest" description="Disordered" evidence="3">
    <location>
        <begin position="287"/>
        <end position="356"/>
    </location>
</feature>
<name>A0A8X7N9I6_9BASI</name>
<dbReference type="GO" id="GO:0003677">
    <property type="term" value="F:DNA binding"/>
    <property type="evidence" value="ECO:0007669"/>
    <property type="project" value="UniProtKB-KW"/>
</dbReference>
<keyword evidence="2" id="KW-0539">Nucleus</keyword>
<feature type="compositionally biased region" description="Gly residues" evidence="3">
    <location>
        <begin position="344"/>
        <end position="356"/>
    </location>
</feature>
<sequence>MASHDHTTDYIDGVATDPTALDPAESPITSAAVAAAAAAATVAAASSSASGSHIPPAPAPAPDPSADGAPLPPLGLQGGHQATTYYFSNEDPSAGLGAESSYQTGINGASDSPGQHPGISLPDEDEEMSQNHHHLDNIDASDPGGIGPMRHHHHHHHHHDHDAEATAALLDPGTAAAVAAAAAAAAASSSSPSSSSLAPPHSSFKKETPYSRSPELRVSHKLAERKRRREMKDLFDDLRDQLPVERGPKTSKWEILSKATEHIQTLSRQRDELVRELTAFRSGNVSISTAQQPQQAQSQQPTPVPAHAPAPGATESAPVADPSDFSYKGMEADAASIEANGSEVGRGGGGGRGRRR</sequence>
<dbReference type="PANTHER" id="PTHR10328">
    <property type="entry name" value="PROTEIN MAX MYC-ASSOCIATED FACTOR X"/>
    <property type="match status" value="1"/>
</dbReference>
<organism evidence="5 6">
    <name type="scientific">Tilletia walkeri</name>
    <dbReference type="NCBI Taxonomy" id="117179"/>
    <lineage>
        <taxon>Eukaryota</taxon>
        <taxon>Fungi</taxon>
        <taxon>Dikarya</taxon>
        <taxon>Basidiomycota</taxon>
        <taxon>Ustilaginomycotina</taxon>
        <taxon>Exobasidiomycetes</taxon>
        <taxon>Tilletiales</taxon>
        <taxon>Tilletiaceae</taxon>
        <taxon>Tilletia</taxon>
    </lineage>
</organism>